<accession>A0A0N0NK16</accession>
<dbReference type="GO" id="GO:0046872">
    <property type="term" value="F:metal ion binding"/>
    <property type="evidence" value="ECO:0007669"/>
    <property type="project" value="UniProtKB-KW"/>
</dbReference>
<dbReference type="OrthoDB" id="4087442at2759"/>
<gene>
    <name evidence="16" type="ORF">AB675_3956</name>
</gene>
<evidence type="ECO:0000256" key="5">
    <source>
        <dbReference type="ARBA" id="ARBA00022478"/>
    </source>
</evidence>
<keyword evidence="17" id="KW-1185">Reference proteome</keyword>
<dbReference type="EC" id="2.7.7.6" evidence="3"/>
<evidence type="ECO:0000256" key="11">
    <source>
        <dbReference type="ARBA" id="ARBA00023125"/>
    </source>
</evidence>
<dbReference type="InterPro" id="IPR007080">
    <property type="entry name" value="RNA_pol_Rpb1_1"/>
</dbReference>
<evidence type="ECO:0000256" key="6">
    <source>
        <dbReference type="ARBA" id="ARBA00022679"/>
    </source>
</evidence>
<keyword evidence="9" id="KW-0862">Zinc</keyword>
<dbReference type="InterPro" id="IPR044893">
    <property type="entry name" value="RNA_pol_Rpb1_clamp_domain"/>
</dbReference>
<evidence type="ECO:0000256" key="4">
    <source>
        <dbReference type="ARBA" id="ARBA00016625"/>
    </source>
</evidence>
<dbReference type="RefSeq" id="XP_017997491.1">
    <property type="nucleotide sequence ID" value="XM_018144054.1"/>
</dbReference>
<dbReference type="SUPFAM" id="SSF64484">
    <property type="entry name" value="beta and beta-prime subunits of DNA dependent RNA-polymerase"/>
    <property type="match status" value="1"/>
</dbReference>
<dbReference type="STRING" id="1664694.A0A0N0NK16"/>
<evidence type="ECO:0000256" key="7">
    <source>
        <dbReference type="ARBA" id="ARBA00022695"/>
    </source>
</evidence>
<name>A0A0N0NK16_9EURO</name>
<dbReference type="AlphaFoldDB" id="A0A0N0NK16"/>
<dbReference type="GO" id="GO:0003677">
    <property type="term" value="F:DNA binding"/>
    <property type="evidence" value="ECO:0007669"/>
    <property type="project" value="UniProtKB-KW"/>
</dbReference>
<evidence type="ECO:0000313" key="16">
    <source>
        <dbReference type="EMBL" id="KPI37528.1"/>
    </source>
</evidence>
<dbReference type="GeneID" id="28735934"/>
<dbReference type="InterPro" id="IPR045867">
    <property type="entry name" value="DNA-dir_RpoC_beta_prime"/>
</dbReference>
<evidence type="ECO:0000256" key="14">
    <source>
        <dbReference type="ARBA" id="ARBA00073930"/>
    </source>
</evidence>
<keyword evidence="8" id="KW-0479">Metal-binding</keyword>
<dbReference type="PANTHER" id="PTHR19376">
    <property type="entry name" value="DNA-DIRECTED RNA POLYMERASE"/>
    <property type="match status" value="1"/>
</dbReference>
<comment type="catalytic activity">
    <reaction evidence="13">
        <text>RNA(n) + a ribonucleoside 5'-triphosphate = RNA(n+1) + diphosphate</text>
        <dbReference type="Rhea" id="RHEA:21248"/>
        <dbReference type="Rhea" id="RHEA-COMP:14527"/>
        <dbReference type="Rhea" id="RHEA-COMP:17342"/>
        <dbReference type="ChEBI" id="CHEBI:33019"/>
        <dbReference type="ChEBI" id="CHEBI:61557"/>
        <dbReference type="ChEBI" id="CHEBI:140395"/>
        <dbReference type="EC" id="2.7.7.6"/>
    </reaction>
</comment>
<keyword evidence="11" id="KW-0238">DNA-binding</keyword>
<dbReference type="VEuPathDB" id="FungiDB:AB675_3956"/>
<keyword evidence="10" id="KW-0460">Magnesium</keyword>
<protein>
    <recommendedName>
        <fullName evidence="4">DNA-directed RNA polymerase II subunit RPB1</fullName>
        <ecNumber evidence="3">2.7.7.6</ecNumber>
    </recommendedName>
    <alternativeName>
        <fullName evidence="14">DNA-directed RNA polymerase II subunit rpb1</fullName>
    </alternativeName>
</protein>
<dbReference type="FunFam" id="4.10.860.120:FF:000003">
    <property type="entry name" value="DNA-directed RNA polymerase subunit"/>
    <property type="match status" value="1"/>
</dbReference>
<dbReference type="Gene3D" id="4.10.860.120">
    <property type="entry name" value="RNA polymerase II, clamp domain"/>
    <property type="match status" value="1"/>
</dbReference>
<keyword evidence="5 16" id="KW-0240">DNA-directed RNA polymerase</keyword>
<evidence type="ECO:0000256" key="12">
    <source>
        <dbReference type="ARBA" id="ARBA00023163"/>
    </source>
</evidence>
<dbReference type="GO" id="GO:0006351">
    <property type="term" value="P:DNA-templated transcription"/>
    <property type="evidence" value="ECO:0007669"/>
    <property type="project" value="InterPro"/>
</dbReference>
<dbReference type="GO" id="GO:0005665">
    <property type="term" value="C:RNA polymerase II, core complex"/>
    <property type="evidence" value="ECO:0007669"/>
    <property type="project" value="TreeGrafter"/>
</dbReference>
<comment type="caution">
    <text evidence="16">The sequence shown here is derived from an EMBL/GenBank/DDBJ whole genome shotgun (WGS) entry which is preliminary data.</text>
</comment>
<evidence type="ECO:0000256" key="9">
    <source>
        <dbReference type="ARBA" id="ARBA00022833"/>
    </source>
</evidence>
<organism evidence="16 17">
    <name type="scientific">Cyphellophora attinorum</name>
    <dbReference type="NCBI Taxonomy" id="1664694"/>
    <lineage>
        <taxon>Eukaryota</taxon>
        <taxon>Fungi</taxon>
        <taxon>Dikarya</taxon>
        <taxon>Ascomycota</taxon>
        <taxon>Pezizomycotina</taxon>
        <taxon>Eurotiomycetes</taxon>
        <taxon>Chaetothyriomycetidae</taxon>
        <taxon>Chaetothyriales</taxon>
        <taxon>Cyphellophoraceae</taxon>
        <taxon>Cyphellophora</taxon>
    </lineage>
</organism>
<comment type="similarity">
    <text evidence="2">Belongs to the RNA polymerase beta' chain family.</text>
</comment>
<evidence type="ECO:0000256" key="2">
    <source>
        <dbReference type="ARBA" id="ARBA00006460"/>
    </source>
</evidence>
<evidence type="ECO:0000256" key="3">
    <source>
        <dbReference type="ARBA" id="ARBA00012418"/>
    </source>
</evidence>
<evidence type="ECO:0000256" key="10">
    <source>
        <dbReference type="ARBA" id="ARBA00022842"/>
    </source>
</evidence>
<keyword evidence="7" id="KW-0548">Nucleotidyltransferase</keyword>
<keyword evidence="6" id="KW-0808">Transferase</keyword>
<keyword evidence="12" id="KW-0804">Transcription</keyword>
<dbReference type="PANTHER" id="PTHR19376:SF37">
    <property type="entry name" value="DNA-DIRECTED RNA POLYMERASE II SUBUNIT RPB1"/>
    <property type="match status" value="1"/>
</dbReference>
<evidence type="ECO:0000313" key="17">
    <source>
        <dbReference type="Proteomes" id="UP000038010"/>
    </source>
</evidence>
<dbReference type="Proteomes" id="UP000038010">
    <property type="component" value="Unassembled WGS sequence"/>
</dbReference>
<evidence type="ECO:0000259" key="15">
    <source>
        <dbReference type="Pfam" id="PF04997"/>
    </source>
</evidence>
<dbReference type="Pfam" id="PF04997">
    <property type="entry name" value="RNA_pol_Rpb1_1"/>
    <property type="match status" value="1"/>
</dbReference>
<reference evidence="16 17" key="1">
    <citation type="submission" date="2015-06" db="EMBL/GenBank/DDBJ databases">
        <title>Draft genome of the ant-associated black yeast Phialophora attae CBS 131958.</title>
        <authorList>
            <person name="Moreno L.F."/>
            <person name="Stielow B.J."/>
            <person name="de Hoog S."/>
            <person name="Vicente V.A."/>
            <person name="Weiss V.A."/>
            <person name="de Vries M."/>
            <person name="Cruz L.M."/>
            <person name="Souza E.M."/>
        </authorList>
    </citation>
    <scope>NUCLEOTIDE SEQUENCE [LARGE SCALE GENOMIC DNA]</scope>
    <source>
        <strain evidence="16 17">CBS 131958</strain>
    </source>
</reference>
<evidence type="ECO:0000256" key="8">
    <source>
        <dbReference type="ARBA" id="ARBA00022723"/>
    </source>
</evidence>
<evidence type="ECO:0000256" key="1">
    <source>
        <dbReference type="ARBA" id="ARBA00004123"/>
    </source>
</evidence>
<evidence type="ECO:0000256" key="13">
    <source>
        <dbReference type="ARBA" id="ARBA00048552"/>
    </source>
</evidence>
<dbReference type="EMBL" id="LFJN01000023">
    <property type="protein sequence ID" value="KPI37528.1"/>
    <property type="molecule type" value="Genomic_DNA"/>
</dbReference>
<feature type="domain" description="RNA polymerase Rpb1" evidence="15">
    <location>
        <begin position="14"/>
        <end position="296"/>
    </location>
</feature>
<comment type="subcellular location">
    <subcellularLocation>
        <location evidence="1">Nucleus</location>
    </subcellularLocation>
</comment>
<proteinExistence type="inferred from homology"/>
<sequence length="304" mass="34166">MANMHFPFSSAPTRTIEEIQFGLFSQKESERLAVIDIEYPETMDEARLRPREKGPNDPHLGTIDRNFKCATCEEDQVECPGHFGVIKLAVPVYHHGFLKQVKKILETVCHNCGKIKAVEDEAFRSALRIRSRKARFDKIWELSKSKLICEPDPPEEENAAKQGLPVIRHGGCGNVQPQMRKAGIQLFAAFKPRKSEEDDEIPGGAQPEKKRFSAQDALNVFRNMHDETLEILGLNADYARPEWMILSALPVPPPPVRPSISVDGSGQGQRGEDDLTFKLGDIVRANQNVLRTEHDAPPNPFALR</sequence>
<dbReference type="GO" id="GO:0003899">
    <property type="term" value="F:DNA-directed RNA polymerase activity"/>
    <property type="evidence" value="ECO:0007669"/>
    <property type="project" value="UniProtKB-EC"/>
</dbReference>